<dbReference type="SUPFAM" id="SSF75005">
    <property type="entry name" value="Arabinanase/levansucrase/invertase"/>
    <property type="match status" value="1"/>
</dbReference>
<dbReference type="InterPro" id="IPR013320">
    <property type="entry name" value="ConA-like_dom_sf"/>
</dbReference>
<dbReference type="Pfam" id="PF00251">
    <property type="entry name" value="Glyco_hydro_32N"/>
    <property type="match status" value="1"/>
</dbReference>
<feature type="signal peptide" evidence="5">
    <location>
        <begin position="1"/>
        <end position="19"/>
    </location>
</feature>
<keyword evidence="2 4" id="KW-0378">Hydrolase</keyword>
<dbReference type="Gene3D" id="2.115.10.20">
    <property type="entry name" value="Glycosyl hydrolase domain, family 43"/>
    <property type="match status" value="1"/>
</dbReference>
<dbReference type="InterPro" id="IPR001362">
    <property type="entry name" value="Glyco_hydro_32"/>
</dbReference>
<dbReference type="PANTHER" id="PTHR42800">
    <property type="entry name" value="EXOINULINASE INUD (AFU_ORTHOLOGUE AFUA_5G00480)"/>
    <property type="match status" value="1"/>
</dbReference>
<dbReference type="Proteomes" id="UP001305779">
    <property type="component" value="Unassembled WGS sequence"/>
</dbReference>
<evidence type="ECO:0000256" key="3">
    <source>
        <dbReference type="ARBA" id="ARBA00023295"/>
    </source>
</evidence>
<evidence type="ECO:0000259" key="6">
    <source>
        <dbReference type="Pfam" id="PF00251"/>
    </source>
</evidence>
<organism evidence="8 9">
    <name type="scientific">Zasmidium cellare</name>
    <name type="common">Wine cellar mold</name>
    <name type="synonym">Racodium cellare</name>
    <dbReference type="NCBI Taxonomy" id="395010"/>
    <lineage>
        <taxon>Eukaryota</taxon>
        <taxon>Fungi</taxon>
        <taxon>Dikarya</taxon>
        <taxon>Ascomycota</taxon>
        <taxon>Pezizomycotina</taxon>
        <taxon>Dothideomycetes</taxon>
        <taxon>Dothideomycetidae</taxon>
        <taxon>Mycosphaerellales</taxon>
        <taxon>Mycosphaerellaceae</taxon>
        <taxon>Zasmidium</taxon>
    </lineage>
</organism>
<gene>
    <name evidence="8" type="ORF">PRZ48_012047</name>
</gene>
<dbReference type="SUPFAM" id="SSF49899">
    <property type="entry name" value="Concanavalin A-like lectins/glucanases"/>
    <property type="match status" value="1"/>
</dbReference>
<dbReference type="InterPro" id="IPR023296">
    <property type="entry name" value="Glyco_hydro_beta-prop_sf"/>
</dbReference>
<feature type="domain" description="Glycosyl hydrolase family 32 C-terminal" evidence="7">
    <location>
        <begin position="480"/>
        <end position="617"/>
    </location>
</feature>
<dbReference type="InterPro" id="IPR013189">
    <property type="entry name" value="Glyco_hydro_32_C"/>
</dbReference>
<dbReference type="Gene3D" id="2.60.120.560">
    <property type="entry name" value="Exo-inulinase, domain 1"/>
    <property type="match status" value="1"/>
</dbReference>
<keyword evidence="9" id="KW-1185">Reference proteome</keyword>
<proteinExistence type="inferred from homology"/>
<evidence type="ECO:0000313" key="8">
    <source>
        <dbReference type="EMBL" id="KAK4496068.1"/>
    </source>
</evidence>
<evidence type="ECO:0000313" key="9">
    <source>
        <dbReference type="Proteomes" id="UP001305779"/>
    </source>
</evidence>
<evidence type="ECO:0000259" key="7">
    <source>
        <dbReference type="Pfam" id="PF08244"/>
    </source>
</evidence>
<feature type="chain" id="PRO_5046462120" description="Glycoside hydrolase family 32 protein" evidence="5">
    <location>
        <begin position="20"/>
        <end position="661"/>
    </location>
</feature>
<evidence type="ECO:0000256" key="2">
    <source>
        <dbReference type="ARBA" id="ARBA00022801"/>
    </source>
</evidence>
<dbReference type="EMBL" id="JAXOVC010000010">
    <property type="protein sequence ID" value="KAK4496068.1"/>
    <property type="molecule type" value="Genomic_DNA"/>
</dbReference>
<sequence length="661" mass="73897">MQLQTSTLLAAAYLSTALAQFPAHENIHPALDFDTLANNSLYLRWRPQYHVLAPNGHMNDPCGPLYDPTRDEYHVFYQAFPQHTQFGNTSWGHAKSKDLVYWTDVGSWENKSFLAIEPSDYSVPSYDWLGAFSGGAYAVNLHGEVDGNLTLMYSGDVLLPDNWQKPYELGPPYATETQNIATSSDGGQTWQKWEGNPWLNGQPGGWNVTGLRDPVFAPNAKLDDILGHNSSKWYLVMGSGIRDVGPRIPLFSADLHDLTNWTFEGALWEPAINTSFGGDHRKTGNYGANFELAGFYDEIEKVENGGDGETTHWIVSFGAEGYADDWHPLAHWSLFVLGDVHRRENGSAEFGTKASGVLDWGNSYAMNAFHDSKHDRRVLWGWSDEDLNNTAAVVQQGFQGSLGLPRELFVKKYHGVQGPAEGVVEGPEIWERSDPNGTYTVTTVAQRPLPEVVDAIHGEEHRLISAPRILSHRERLPLVNSSHFHLQTAVKSVSCSSDTDFVGVQIRASPNREEYTEVRFYASNSSVVLDRTHSTLLAASHPAIGTATFVGHFERFTYANGTENIIMDIFVDGSLLEIFINDRFAMTSRIYPSRADALGTALVVEGEAEIEKVSFWEMKANVWPKRPLNASSTMMFDPYYETHITFENPYLPTNYELYAGY</sequence>
<accession>A0ABR0E3S1</accession>
<dbReference type="InterPro" id="IPR013148">
    <property type="entry name" value="Glyco_hydro_32_N"/>
</dbReference>
<keyword evidence="3 4" id="KW-0326">Glycosidase</keyword>
<evidence type="ECO:0000256" key="1">
    <source>
        <dbReference type="ARBA" id="ARBA00009902"/>
    </source>
</evidence>
<name>A0ABR0E3S1_ZASCE</name>
<dbReference type="SMART" id="SM00640">
    <property type="entry name" value="Glyco_32"/>
    <property type="match status" value="1"/>
</dbReference>
<feature type="domain" description="Glycosyl hydrolase family 32 N-terminal" evidence="6">
    <location>
        <begin position="50"/>
        <end position="413"/>
    </location>
</feature>
<dbReference type="PANTHER" id="PTHR42800:SF3">
    <property type="entry name" value="GLYCOSYL HYDROLASE FAMILY 32 N-TERMINAL DOMAIN-CONTAINING PROTEIN"/>
    <property type="match status" value="1"/>
</dbReference>
<keyword evidence="5" id="KW-0732">Signal</keyword>
<dbReference type="CDD" id="cd18621">
    <property type="entry name" value="GH32_XdINV-like"/>
    <property type="match status" value="1"/>
</dbReference>
<reference evidence="8 9" key="1">
    <citation type="journal article" date="2023" name="G3 (Bethesda)">
        <title>A chromosome-level genome assembly of Zasmidium syzygii isolated from banana leaves.</title>
        <authorList>
            <person name="van Westerhoven A.C."/>
            <person name="Mehrabi R."/>
            <person name="Talebi R."/>
            <person name="Steentjes M.B.F."/>
            <person name="Corcolon B."/>
            <person name="Chong P.A."/>
            <person name="Kema G.H.J."/>
            <person name="Seidl M.F."/>
        </authorList>
    </citation>
    <scope>NUCLEOTIDE SEQUENCE [LARGE SCALE GENOMIC DNA]</scope>
    <source>
        <strain evidence="8 9">P124</strain>
    </source>
</reference>
<comment type="similarity">
    <text evidence="1 4">Belongs to the glycosyl hydrolase 32 family.</text>
</comment>
<comment type="caution">
    <text evidence="8">The sequence shown here is derived from an EMBL/GenBank/DDBJ whole genome shotgun (WGS) entry which is preliminary data.</text>
</comment>
<evidence type="ECO:0008006" key="10">
    <source>
        <dbReference type="Google" id="ProtNLM"/>
    </source>
</evidence>
<evidence type="ECO:0000256" key="5">
    <source>
        <dbReference type="SAM" id="SignalP"/>
    </source>
</evidence>
<evidence type="ECO:0000256" key="4">
    <source>
        <dbReference type="RuleBase" id="RU362110"/>
    </source>
</evidence>
<protein>
    <recommendedName>
        <fullName evidence="10">Glycoside hydrolase family 32 protein</fullName>
    </recommendedName>
</protein>
<dbReference type="Pfam" id="PF08244">
    <property type="entry name" value="Glyco_hydro_32C"/>
    <property type="match status" value="1"/>
</dbReference>